<comment type="caution">
    <text evidence="2">The sequence shown here is derived from an EMBL/GenBank/DDBJ whole genome shotgun (WGS) entry which is preliminary data.</text>
</comment>
<evidence type="ECO:0000259" key="1">
    <source>
        <dbReference type="PROSITE" id="PS50994"/>
    </source>
</evidence>
<dbReference type="PANTHER" id="PTHR37984">
    <property type="entry name" value="PROTEIN CBG26694"/>
    <property type="match status" value="1"/>
</dbReference>
<protein>
    <submittedName>
        <fullName evidence="2">Transposon Ty3-I Gag-Pol polyprotein</fullName>
    </submittedName>
</protein>
<evidence type="ECO:0000313" key="3">
    <source>
        <dbReference type="Proteomes" id="UP000887159"/>
    </source>
</evidence>
<dbReference type="GO" id="GO:0003676">
    <property type="term" value="F:nucleic acid binding"/>
    <property type="evidence" value="ECO:0007669"/>
    <property type="project" value="InterPro"/>
</dbReference>
<dbReference type="AlphaFoldDB" id="A0A8X6S1L8"/>
<dbReference type="InterPro" id="IPR012337">
    <property type="entry name" value="RNaseH-like_sf"/>
</dbReference>
<feature type="domain" description="Integrase catalytic" evidence="1">
    <location>
        <begin position="132"/>
        <end position="230"/>
    </location>
</feature>
<dbReference type="Pfam" id="PF00665">
    <property type="entry name" value="rve"/>
    <property type="match status" value="1"/>
</dbReference>
<keyword evidence="3" id="KW-1185">Reference proteome</keyword>
<dbReference type="InterPro" id="IPR001584">
    <property type="entry name" value="Integrase_cat-core"/>
</dbReference>
<dbReference type="SUPFAM" id="SSF53098">
    <property type="entry name" value="Ribonuclease H-like"/>
    <property type="match status" value="1"/>
</dbReference>
<dbReference type="EMBL" id="BMAU01021243">
    <property type="protein sequence ID" value="GFY04126.1"/>
    <property type="molecule type" value="Genomic_DNA"/>
</dbReference>
<dbReference type="PROSITE" id="PS50994">
    <property type="entry name" value="INTEGRASE"/>
    <property type="match status" value="1"/>
</dbReference>
<dbReference type="PANTHER" id="PTHR37984:SF15">
    <property type="entry name" value="INTEGRASE CATALYTIC DOMAIN-CONTAINING PROTEIN"/>
    <property type="match status" value="1"/>
</dbReference>
<organism evidence="2 3">
    <name type="scientific">Trichonephila clavipes</name>
    <name type="common">Golden silk orbweaver</name>
    <name type="synonym">Nephila clavipes</name>
    <dbReference type="NCBI Taxonomy" id="2585209"/>
    <lineage>
        <taxon>Eukaryota</taxon>
        <taxon>Metazoa</taxon>
        <taxon>Ecdysozoa</taxon>
        <taxon>Arthropoda</taxon>
        <taxon>Chelicerata</taxon>
        <taxon>Arachnida</taxon>
        <taxon>Araneae</taxon>
        <taxon>Araneomorphae</taxon>
        <taxon>Entelegynae</taxon>
        <taxon>Araneoidea</taxon>
        <taxon>Nephilidae</taxon>
        <taxon>Trichonephila</taxon>
    </lineage>
</organism>
<gene>
    <name evidence="2" type="primary">TY3B-I_375</name>
    <name evidence="2" type="ORF">TNCV_1199041</name>
</gene>
<proteinExistence type="predicted"/>
<dbReference type="Gene3D" id="3.30.420.10">
    <property type="entry name" value="Ribonuclease H-like superfamily/Ribonuclease H"/>
    <property type="match status" value="1"/>
</dbReference>
<evidence type="ECO:0000313" key="2">
    <source>
        <dbReference type="EMBL" id="GFY04126.1"/>
    </source>
</evidence>
<dbReference type="GO" id="GO:0015074">
    <property type="term" value="P:DNA integration"/>
    <property type="evidence" value="ECO:0007669"/>
    <property type="project" value="InterPro"/>
</dbReference>
<reference evidence="2" key="1">
    <citation type="submission" date="2020-08" db="EMBL/GenBank/DDBJ databases">
        <title>Multicomponent nature underlies the extraordinary mechanical properties of spider dragline silk.</title>
        <authorList>
            <person name="Kono N."/>
            <person name="Nakamura H."/>
            <person name="Mori M."/>
            <person name="Yoshida Y."/>
            <person name="Ohtoshi R."/>
            <person name="Malay A.D."/>
            <person name="Moran D.A.P."/>
            <person name="Tomita M."/>
            <person name="Numata K."/>
            <person name="Arakawa K."/>
        </authorList>
    </citation>
    <scope>NUCLEOTIDE SEQUENCE</scope>
</reference>
<sequence length="230" mass="26551">MPNETHVQFASRLLTNWDQYCNLRNVDDFNSLKELIVSDKSYETLDNETAVHINIKQEQTWFKPIQMGKECDMFYACKGRSFSEFIHRACHNQNDSRKYFKYIPPYLRRETCKELRKPEKIGDRAPITPIVHPELPFQIVNINVIGPIQPPSGRGNKYVLCMMDQHTRWPEVVPLRSLTAKTAWDSLLQIFSRAGILSIIASDQGANFKPALTQEFTKRIGSSPRFSCPG</sequence>
<dbReference type="InterPro" id="IPR036397">
    <property type="entry name" value="RNaseH_sf"/>
</dbReference>
<accession>A0A8X6S1L8</accession>
<name>A0A8X6S1L8_TRICX</name>
<dbReference type="InterPro" id="IPR050951">
    <property type="entry name" value="Retrovirus_Pol_polyprotein"/>
</dbReference>
<dbReference type="Proteomes" id="UP000887159">
    <property type="component" value="Unassembled WGS sequence"/>
</dbReference>